<feature type="transmembrane region" description="Helical" evidence="1">
    <location>
        <begin position="115"/>
        <end position="139"/>
    </location>
</feature>
<gene>
    <name evidence="3" type="ORF">BJ987_001048</name>
</gene>
<dbReference type="EMBL" id="JAGGMR010000001">
    <property type="protein sequence ID" value="MBP2188147.1"/>
    <property type="molecule type" value="Genomic_DNA"/>
</dbReference>
<evidence type="ECO:0000256" key="1">
    <source>
        <dbReference type="SAM" id="Phobius"/>
    </source>
</evidence>
<reference evidence="3 4" key="1">
    <citation type="submission" date="2021-03" db="EMBL/GenBank/DDBJ databases">
        <title>Sequencing the genomes of 1000 actinobacteria strains.</title>
        <authorList>
            <person name="Klenk H.-P."/>
        </authorList>
    </citation>
    <scope>NUCLEOTIDE SEQUENCE [LARGE SCALE GENOMIC DNA]</scope>
    <source>
        <strain evidence="3 4">DSM 45516</strain>
    </source>
</reference>
<accession>A0ABS4Q8Y1</accession>
<dbReference type="Pfam" id="PF02517">
    <property type="entry name" value="Rce1-like"/>
    <property type="match status" value="1"/>
</dbReference>
<proteinExistence type="predicted"/>
<dbReference type="Proteomes" id="UP001519325">
    <property type="component" value="Unassembled WGS sequence"/>
</dbReference>
<dbReference type="InterPro" id="IPR003675">
    <property type="entry name" value="Rce1/LyrA-like_dom"/>
</dbReference>
<keyword evidence="1" id="KW-0812">Transmembrane</keyword>
<keyword evidence="3" id="KW-0645">Protease</keyword>
<dbReference type="GO" id="GO:0006508">
    <property type="term" value="P:proteolysis"/>
    <property type="evidence" value="ECO:0007669"/>
    <property type="project" value="UniProtKB-KW"/>
</dbReference>
<feature type="transmembrane region" description="Helical" evidence="1">
    <location>
        <begin position="24"/>
        <end position="44"/>
    </location>
</feature>
<keyword evidence="1" id="KW-1133">Transmembrane helix</keyword>
<protein>
    <submittedName>
        <fullName evidence="3">Membrane protease YdiL (CAAX protease family)</fullName>
    </submittedName>
</protein>
<dbReference type="GO" id="GO:0008233">
    <property type="term" value="F:peptidase activity"/>
    <property type="evidence" value="ECO:0007669"/>
    <property type="project" value="UniProtKB-KW"/>
</dbReference>
<keyword evidence="3" id="KW-0378">Hydrolase</keyword>
<feature type="transmembrane region" description="Helical" evidence="1">
    <location>
        <begin position="72"/>
        <end position="94"/>
    </location>
</feature>
<evidence type="ECO:0000259" key="2">
    <source>
        <dbReference type="Pfam" id="PF02517"/>
    </source>
</evidence>
<feature type="domain" description="CAAX prenyl protease 2/Lysostaphin resistance protein A-like" evidence="2">
    <location>
        <begin position="154"/>
        <end position="245"/>
    </location>
</feature>
<organism evidence="3 4">
    <name type="scientific">Nocardia goodfellowii</name>
    <dbReference type="NCBI Taxonomy" id="882446"/>
    <lineage>
        <taxon>Bacteria</taxon>
        <taxon>Bacillati</taxon>
        <taxon>Actinomycetota</taxon>
        <taxon>Actinomycetes</taxon>
        <taxon>Mycobacteriales</taxon>
        <taxon>Nocardiaceae</taxon>
        <taxon>Nocardia</taxon>
    </lineage>
</organism>
<feature type="transmembrane region" description="Helical" evidence="1">
    <location>
        <begin position="233"/>
        <end position="254"/>
    </location>
</feature>
<evidence type="ECO:0000313" key="3">
    <source>
        <dbReference type="EMBL" id="MBP2188147.1"/>
    </source>
</evidence>
<sequence>MRAESGSDESELTERERLGIRLELVVVLIVTFGLSGMSAALSLVESALSPGGVGGQTMKLNPSRSAQSVLDLLFQLLGVLRLLGWAALGLYLLWRSGIGPKAIGLARRVRWRQDVLPGLGLAALIGIPGLGLYLTAHALGMSVTIVPASLGEHWWRLPVLVLAACANAAAEEILVVGYLLTRLRRLGWTENRSLFASALLRGSYHLYQGVGGGIGNVVMGVIFARFWQRTNRLWPLVLAHATIDTVAYVGYTFLHGHVSWLP</sequence>
<feature type="transmembrane region" description="Helical" evidence="1">
    <location>
        <begin position="204"/>
        <end position="227"/>
    </location>
</feature>
<evidence type="ECO:0000313" key="4">
    <source>
        <dbReference type="Proteomes" id="UP001519325"/>
    </source>
</evidence>
<comment type="caution">
    <text evidence="3">The sequence shown here is derived from an EMBL/GenBank/DDBJ whole genome shotgun (WGS) entry which is preliminary data.</text>
</comment>
<dbReference type="RefSeq" id="WP_209885194.1">
    <property type="nucleotide sequence ID" value="NZ_JAGGMR010000001.1"/>
</dbReference>
<name>A0ABS4Q8Y1_9NOCA</name>
<keyword evidence="4" id="KW-1185">Reference proteome</keyword>
<keyword evidence="1" id="KW-0472">Membrane</keyword>